<evidence type="ECO:0000313" key="2">
    <source>
        <dbReference type="Proteomes" id="UP001469553"/>
    </source>
</evidence>
<dbReference type="EMBL" id="JAHRIP010066449">
    <property type="protein sequence ID" value="MEQ2306668.1"/>
    <property type="molecule type" value="Genomic_DNA"/>
</dbReference>
<evidence type="ECO:0008006" key="3">
    <source>
        <dbReference type="Google" id="ProtNLM"/>
    </source>
</evidence>
<sequence length="100" mass="11507">MRTVFGYFTFFLLDSAPQINTLKKPHLCQVFLSQTQTVLDTNFLNFYLQVALQSAVCKNQPPQRQFLRQGSLSDEPYHNLPFFFFPLKNGCTYTCTGVGQ</sequence>
<comment type="caution">
    <text evidence="1">The sequence shown here is derived from an EMBL/GenBank/DDBJ whole genome shotgun (WGS) entry which is preliminary data.</text>
</comment>
<proteinExistence type="predicted"/>
<accession>A0ABV0ZK94</accession>
<protein>
    <recommendedName>
        <fullName evidence="3">Secreted protein</fullName>
    </recommendedName>
</protein>
<dbReference type="Proteomes" id="UP001469553">
    <property type="component" value="Unassembled WGS sequence"/>
</dbReference>
<gene>
    <name evidence="1" type="ORF">AMECASPLE_010591</name>
</gene>
<reference evidence="1 2" key="1">
    <citation type="submission" date="2021-06" db="EMBL/GenBank/DDBJ databases">
        <authorList>
            <person name="Palmer J.M."/>
        </authorList>
    </citation>
    <scope>NUCLEOTIDE SEQUENCE [LARGE SCALE GENOMIC DNA]</scope>
    <source>
        <strain evidence="1 2">AS_MEX2019</strain>
        <tissue evidence="1">Muscle</tissue>
    </source>
</reference>
<organism evidence="1 2">
    <name type="scientific">Ameca splendens</name>
    <dbReference type="NCBI Taxonomy" id="208324"/>
    <lineage>
        <taxon>Eukaryota</taxon>
        <taxon>Metazoa</taxon>
        <taxon>Chordata</taxon>
        <taxon>Craniata</taxon>
        <taxon>Vertebrata</taxon>
        <taxon>Euteleostomi</taxon>
        <taxon>Actinopterygii</taxon>
        <taxon>Neopterygii</taxon>
        <taxon>Teleostei</taxon>
        <taxon>Neoteleostei</taxon>
        <taxon>Acanthomorphata</taxon>
        <taxon>Ovalentaria</taxon>
        <taxon>Atherinomorphae</taxon>
        <taxon>Cyprinodontiformes</taxon>
        <taxon>Goodeidae</taxon>
        <taxon>Ameca</taxon>
    </lineage>
</organism>
<name>A0ABV0ZK94_9TELE</name>
<keyword evidence="2" id="KW-1185">Reference proteome</keyword>
<evidence type="ECO:0000313" key="1">
    <source>
        <dbReference type="EMBL" id="MEQ2306668.1"/>
    </source>
</evidence>